<reference evidence="2" key="2">
    <citation type="journal article" date="2005" name="Mol. Ecol.">
        <title>Origin and diversification of the human parasite Schistosoma mansoni.</title>
        <authorList>
            <person name="Morgan J.A."/>
            <person name="Dejong R.J."/>
            <person name="Adeoye G.O."/>
            <person name="Ansa E.D."/>
            <person name="Barbosa C.S."/>
            <person name="Bremond P."/>
            <person name="Cesari I.M."/>
            <person name="Charbonnel N."/>
            <person name="Correa L.R."/>
            <person name="Coulibaly G."/>
            <person name="D'Andrea P.S."/>
            <person name="De Souza C.P."/>
            <person name="Doenhoff M.J."/>
            <person name="File S."/>
            <person name="Idris M.A."/>
            <person name="Incani R.N."/>
            <person name="Jarne P."/>
            <person name="Karanja D.M."/>
            <person name="Kazibwe F."/>
            <person name="Kpikpi J."/>
            <person name="Lwambo N.J."/>
            <person name="Mabaye A."/>
            <person name="Magalhaes L.A."/>
            <person name="Makundi A."/>
            <person name="Mone H."/>
            <person name="Mouahid G."/>
            <person name="Muchemi G.M."/>
            <person name="Mungai B.N."/>
            <person name="Sene M."/>
            <person name="Southgate V."/>
            <person name="Tchuente L.A."/>
            <person name="Theron A."/>
            <person name="Yousif F."/>
            <person name="Zanotti-Magalhaes E.M."/>
            <person name="Mkoji G.M."/>
            <person name="Loker E.S."/>
        </authorList>
    </citation>
    <scope>NUCLEOTIDE SEQUENCE</scope>
    <source>
        <strain evidence="2">JE147</strain>
        <strain evidence="3">JE148</strain>
    </source>
</reference>
<keyword evidence="2" id="KW-0496">Mitochondrion</keyword>
<dbReference type="EMBL" id="AY446326">
    <property type="protein sequence ID" value="AAS16840.1"/>
    <property type="molecule type" value="Genomic_DNA"/>
</dbReference>
<name>Q5F0Q3_9TREM</name>
<keyword evidence="1" id="KW-0472">Membrane</keyword>
<organism evidence="2">
    <name type="scientific">Schistosoma rodhaini</name>
    <dbReference type="NCBI Taxonomy" id="6188"/>
    <lineage>
        <taxon>Eukaryota</taxon>
        <taxon>Metazoa</taxon>
        <taxon>Spiralia</taxon>
        <taxon>Lophotrochozoa</taxon>
        <taxon>Platyhelminthes</taxon>
        <taxon>Trematoda</taxon>
        <taxon>Digenea</taxon>
        <taxon>Strigeidida</taxon>
        <taxon>Schistosomatoidea</taxon>
        <taxon>Schistosomatidae</taxon>
        <taxon>Schistosoma</taxon>
    </lineage>
</organism>
<geneLocation type="mitochondrion" evidence="2"/>
<evidence type="ECO:0000313" key="3">
    <source>
        <dbReference type="EMBL" id="AAS16840.1"/>
    </source>
</evidence>
<reference evidence="2" key="1">
    <citation type="submission" date="2003-10" db="EMBL/GenBank/DDBJ databases">
        <authorList>
            <person name="Morgan J.A.T."/>
        </authorList>
    </citation>
    <scope>NUCLEOTIDE SEQUENCE</scope>
    <source>
        <strain evidence="2">JE147</strain>
        <strain evidence="3">JE148</strain>
    </source>
</reference>
<protein>
    <submittedName>
        <fullName evidence="2">NADH dehydrogenase subunit 4L</fullName>
    </submittedName>
</protein>
<dbReference type="Pfam" id="PF06235">
    <property type="entry name" value="NAD4L"/>
    <property type="match status" value="1"/>
</dbReference>
<sequence length="86" mass="9426">MTGILLLSSSLFVLSLLLCSFRLFNYIIIAESFNVIVLLVCLLDNVGGCRIMFVIIMSLFVVEVSLMLIVVGVEIKNGCLRVSIGL</sequence>
<accession>Q5F0Q3</accession>
<keyword evidence="1" id="KW-0812">Transmembrane</keyword>
<gene>
    <name evidence="2" type="primary">nad4L</name>
</gene>
<dbReference type="AlphaFoldDB" id="Q5F0Q3"/>
<proteinExistence type="predicted"/>
<dbReference type="InterPro" id="IPR009356">
    <property type="entry name" value="NAD_DH_su4L"/>
</dbReference>
<dbReference type="EMBL" id="AY446325">
    <property type="protein sequence ID" value="AAS16838.1"/>
    <property type="molecule type" value="Genomic_DNA"/>
</dbReference>
<keyword evidence="1" id="KW-1133">Transmembrane helix</keyword>
<evidence type="ECO:0000256" key="1">
    <source>
        <dbReference type="SAM" id="Phobius"/>
    </source>
</evidence>
<evidence type="ECO:0000313" key="2">
    <source>
        <dbReference type="EMBL" id="AAS16838.1"/>
    </source>
</evidence>
<feature type="transmembrane region" description="Helical" evidence="1">
    <location>
        <begin position="53"/>
        <end position="73"/>
    </location>
</feature>